<protein>
    <submittedName>
        <fullName evidence="4">Marine proteobacterial sortase target protein</fullName>
    </submittedName>
</protein>
<keyword evidence="5" id="KW-1185">Reference proteome</keyword>
<dbReference type="InterPro" id="IPR002035">
    <property type="entry name" value="VWF_A"/>
</dbReference>
<feature type="domain" description="VWFA" evidence="2">
    <location>
        <begin position="396"/>
        <end position="568"/>
    </location>
</feature>
<gene>
    <name evidence="4" type="ORF">MJO52_03865</name>
</gene>
<evidence type="ECO:0000313" key="4">
    <source>
        <dbReference type="EMBL" id="USD22277.1"/>
    </source>
</evidence>
<name>A0ABY4VIJ5_9GAMM</name>
<proteinExistence type="predicted"/>
<dbReference type="NCBIfam" id="TIGR03788">
    <property type="entry name" value="marine_srt_targ"/>
    <property type="match status" value="1"/>
</dbReference>
<dbReference type="Proteomes" id="UP001055658">
    <property type="component" value="Chromosome"/>
</dbReference>
<dbReference type="PROSITE" id="PS50234">
    <property type="entry name" value="VWFA"/>
    <property type="match status" value="1"/>
</dbReference>
<dbReference type="PANTHER" id="PTHR45737">
    <property type="entry name" value="VON WILLEBRAND FACTOR A DOMAIN-CONTAINING PROTEIN 5A"/>
    <property type="match status" value="1"/>
</dbReference>
<keyword evidence="1" id="KW-0812">Transmembrane</keyword>
<feature type="transmembrane region" description="Helical" evidence="1">
    <location>
        <begin position="36"/>
        <end position="53"/>
    </location>
</feature>
<reference evidence="4" key="1">
    <citation type="submission" date="2022-02" db="EMBL/GenBank/DDBJ databases">
        <title>Coral-associated bacteria.</title>
        <authorList>
            <person name="Tang K."/>
            <person name="Wang X."/>
        </authorList>
    </citation>
    <scope>NUCLEOTIDE SEQUENCE</scope>
    <source>
        <strain evidence="4">SCSIO 43006</strain>
    </source>
</reference>
<dbReference type="SMART" id="SM00327">
    <property type="entry name" value="VWA"/>
    <property type="match status" value="1"/>
</dbReference>
<evidence type="ECO:0000313" key="5">
    <source>
        <dbReference type="Proteomes" id="UP001055658"/>
    </source>
</evidence>
<dbReference type="SUPFAM" id="SSF53300">
    <property type="entry name" value="vWA-like"/>
    <property type="match status" value="1"/>
</dbReference>
<sequence>MNRVMLFGQRFHKDDLMLPTEEYYRRRQKSGGTGRWLLFIVVVLAVVIAAIGAEVSAQALVSENDTATAEPVTLDDVQAGDLLFTGAEPGRYVPAVHLHSRVKMVVRGLVAEVQLQQAFQNTSDSWQEAVYALPLPEQAAVAGLEIQLGERRIVGKVRERKQAAKIYKAARAAGKRAALLEQQRPNLFTNKVANIAPGETVQVNIRYLQPVTYDSGVFSLRLPTTLTPRYIPGEPIPSQALGGTELELATQSSGWALPTDQVPDAEAVTPLMQPAAELEAVGSHNIAIEVELESGLPLVKIGSPYHDIAIDEKAGERYSIRLRKGRAKMDRDFLLNWQPEPSAMPRAALFSEHVSERVAGVQADGRESADKKSGTYLQLMLLPPDEGTRAQRLPREVVYVIDTSGSMGGNSIRQAKESLTLALSRLDGNDRFNVIEFNNSPRAFFPRPLAASAENIQRARREVERLNADGGTEMAAALRLALGQQLPDNNNLVHQVVFITDGAVGNEQALFELIHQHLGDARLFTVGIGSAPNSHFMRKAAQFGRGSFVTIGDLSEVRRRMQTLFAKLENPMATDLQLSWPEGVVADAYPKRIPDLYRGEPLQLVARVEGESLQGDIQLHGRMAGKQFVRNLALTLEQAPSSKGIGSLWARNKMESLRDRQTQLGEESDAGQAMRAQILQLALDHQLASPYTSFVAVEEELVRKPEEKLSQSALSNMVPRGQVLQRQAYPSTATGVYAQLFAALSLLSLAALLRRGRSMRANMMGAIRRLLRKVVPDLRRCNSGLEVQLGSTPQ</sequence>
<dbReference type="Pfam" id="PF08487">
    <property type="entry name" value="VIT"/>
    <property type="match status" value="1"/>
</dbReference>
<dbReference type="InterPro" id="IPR036465">
    <property type="entry name" value="vWFA_dom_sf"/>
</dbReference>
<dbReference type="InterPro" id="IPR013694">
    <property type="entry name" value="VIT"/>
</dbReference>
<evidence type="ECO:0000259" key="3">
    <source>
        <dbReference type="PROSITE" id="PS51468"/>
    </source>
</evidence>
<keyword evidence="1" id="KW-0472">Membrane</keyword>
<evidence type="ECO:0000259" key="2">
    <source>
        <dbReference type="PROSITE" id="PS50234"/>
    </source>
</evidence>
<dbReference type="Pfam" id="PF13768">
    <property type="entry name" value="VWA_3"/>
    <property type="match status" value="1"/>
</dbReference>
<dbReference type="PANTHER" id="PTHR45737:SF6">
    <property type="entry name" value="VON WILLEBRAND FACTOR A DOMAIN-CONTAINING PROTEIN 5A"/>
    <property type="match status" value="1"/>
</dbReference>
<dbReference type="EMBL" id="CP092418">
    <property type="protein sequence ID" value="USD22277.1"/>
    <property type="molecule type" value="Genomic_DNA"/>
</dbReference>
<dbReference type="InterPro" id="IPR022440">
    <property type="entry name" value="CHP03788"/>
</dbReference>
<dbReference type="PROSITE" id="PS51468">
    <property type="entry name" value="VIT"/>
    <property type="match status" value="1"/>
</dbReference>
<dbReference type="RefSeq" id="WP_252084637.1">
    <property type="nucleotide sequence ID" value="NZ_CP092418.1"/>
</dbReference>
<organism evidence="4 5">
    <name type="scientific">Microbulbifer variabilis</name>
    <dbReference type="NCBI Taxonomy" id="266805"/>
    <lineage>
        <taxon>Bacteria</taxon>
        <taxon>Pseudomonadati</taxon>
        <taxon>Pseudomonadota</taxon>
        <taxon>Gammaproteobacteria</taxon>
        <taxon>Cellvibrionales</taxon>
        <taxon>Microbulbiferaceae</taxon>
        <taxon>Microbulbifer</taxon>
    </lineage>
</organism>
<feature type="domain" description="VIT" evidence="3">
    <location>
        <begin position="81"/>
        <end position="209"/>
    </location>
</feature>
<accession>A0ABY4VIJ5</accession>
<dbReference type="CDD" id="cd01461">
    <property type="entry name" value="vWA_interalpha_trypsin_inhibitor"/>
    <property type="match status" value="1"/>
</dbReference>
<dbReference type="SMART" id="SM00609">
    <property type="entry name" value="VIT"/>
    <property type="match status" value="1"/>
</dbReference>
<dbReference type="Gene3D" id="3.40.50.410">
    <property type="entry name" value="von Willebrand factor, type A domain"/>
    <property type="match status" value="1"/>
</dbReference>
<evidence type="ECO:0000256" key="1">
    <source>
        <dbReference type="SAM" id="Phobius"/>
    </source>
</evidence>
<keyword evidence="1" id="KW-1133">Transmembrane helix</keyword>
<feature type="transmembrane region" description="Helical" evidence="1">
    <location>
        <begin position="736"/>
        <end position="753"/>
    </location>
</feature>